<accession>W4K706</accession>
<evidence type="ECO:0000313" key="3">
    <source>
        <dbReference type="Proteomes" id="UP000030671"/>
    </source>
</evidence>
<name>W4K706_HETIT</name>
<dbReference type="InParanoid" id="W4K706"/>
<reference evidence="2 3" key="1">
    <citation type="journal article" date="2012" name="New Phytol.">
        <title>Insight into trade-off between wood decay and parasitism from the genome of a fungal forest pathogen.</title>
        <authorList>
            <person name="Olson A."/>
            <person name="Aerts A."/>
            <person name="Asiegbu F."/>
            <person name="Belbahri L."/>
            <person name="Bouzid O."/>
            <person name="Broberg A."/>
            <person name="Canback B."/>
            <person name="Coutinho P.M."/>
            <person name="Cullen D."/>
            <person name="Dalman K."/>
            <person name="Deflorio G."/>
            <person name="van Diepen L.T."/>
            <person name="Dunand C."/>
            <person name="Duplessis S."/>
            <person name="Durling M."/>
            <person name="Gonthier P."/>
            <person name="Grimwood J."/>
            <person name="Fossdal C.G."/>
            <person name="Hansson D."/>
            <person name="Henrissat B."/>
            <person name="Hietala A."/>
            <person name="Himmelstrand K."/>
            <person name="Hoffmeister D."/>
            <person name="Hogberg N."/>
            <person name="James T.Y."/>
            <person name="Karlsson M."/>
            <person name="Kohler A."/>
            <person name="Kues U."/>
            <person name="Lee Y.H."/>
            <person name="Lin Y.C."/>
            <person name="Lind M."/>
            <person name="Lindquist E."/>
            <person name="Lombard V."/>
            <person name="Lucas S."/>
            <person name="Lunden K."/>
            <person name="Morin E."/>
            <person name="Murat C."/>
            <person name="Park J."/>
            <person name="Raffaello T."/>
            <person name="Rouze P."/>
            <person name="Salamov A."/>
            <person name="Schmutz J."/>
            <person name="Solheim H."/>
            <person name="Stahlberg J."/>
            <person name="Velez H."/>
            <person name="de Vries R.P."/>
            <person name="Wiebenga A."/>
            <person name="Woodward S."/>
            <person name="Yakovlev I."/>
            <person name="Garbelotto M."/>
            <person name="Martin F."/>
            <person name="Grigoriev I.V."/>
            <person name="Stenlid J."/>
        </authorList>
    </citation>
    <scope>NUCLEOTIDE SEQUENCE [LARGE SCALE GENOMIC DNA]</scope>
    <source>
        <strain evidence="2 3">TC 32-1</strain>
    </source>
</reference>
<proteinExistence type="predicted"/>
<gene>
    <name evidence="2" type="ORF">HETIRDRAFT_439942</name>
</gene>
<feature type="region of interest" description="Disordered" evidence="1">
    <location>
        <begin position="1"/>
        <end position="24"/>
    </location>
</feature>
<dbReference type="GeneID" id="20675207"/>
<organism evidence="2 3">
    <name type="scientific">Heterobasidion irregulare (strain TC 32-1)</name>
    <dbReference type="NCBI Taxonomy" id="747525"/>
    <lineage>
        <taxon>Eukaryota</taxon>
        <taxon>Fungi</taxon>
        <taxon>Dikarya</taxon>
        <taxon>Basidiomycota</taxon>
        <taxon>Agaricomycotina</taxon>
        <taxon>Agaricomycetes</taxon>
        <taxon>Russulales</taxon>
        <taxon>Bondarzewiaceae</taxon>
        <taxon>Heterobasidion</taxon>
        <taxon>Heterobasidion annosum species complex</taxon>
    </lineage>
</organism>
<dbReference type="EMBL" id="KI925458">
    <property type="protein sequence ID" value="ETW81534.1"/>
    <property type="molecule type" value="Genomic_DNA"/>
</dbReference>
<evidence type="ECO:0000256" key="1">
    <source>
        <dbReference type="SAM" id="MobiDB-lite"/>
    </source>
</evidence>
<dbReference type="RefSeq" id="XP_009546171.1">
    <property type="nucleotide sequence ID" value="XM_009547876.1"/>
</dbReference>
<keyword evidence="3" id="KW-1185">Reference proteome</keyword>
<dbReference type="KEGG" id="hir:HETIRDRAFT_439942"/>
<sequence length="67" mass="7860">MEVTRRPAGTLTKQPRTPRARSYRAHVRTYQKSAHHIRSLENQQARAGDVRRGWWWVGGHVHESMGR</sequence>
<protein>
    <submittedName>
        <fullName evidence="2">Uncharacterized protein</fullName>
    </submittedName>
</protein>
<dbReference type="HOGENOM" id="CLU_2812679_0_0_1"/>
<evidence type="ECO:0000313" key="2">
    <source>
        <dbReference type="EMBL" id="ETW81534.1"/>
    </source>
</evidence>
<dbReference type="AlphaFoldDB" id="W4K706"/>
<dbReference type="Proteomes" id="UP000030671">
    <property type="component" value="Unassembled WGS sequence"/>
</dbReference>